<proteinExistence type="predicted"/>
<evidence type="ECO:0000259" key="7">
    <source>
        <dbReference type="Pfam" id="PF12345"/>
    </source>
</evidence>
<sequence>MHDTRPLLATHDFPAIFRKPLEVLQINLGYLCNLSCVHCHVNAGPKRTELMSLETLEQVLHFAEAAYIHTLDLTGGAPEMHPHFRYLVTAARSKGIKVIDRCNLTILEDPRYTDMADFLAKQHVEIVASLPCYLEENVDKQRGKGVFKDSMAALQRLNQLGYGQVGSTLQLNLVFNPQDAVLPPEQNTLEQAYKQHLQQEYGIVFNRLFVIANMPIKRFGSLLVSQGRFDAYLQLLRAHYRADNLANLMCLNTVSIDWQGYLYDCDFNQMLTMPLAAAGSGKRPHITDLTVDALTGAPIATAAHCYGCTAGQGSSCSGALDL</sequence>
<dbReference type="GO" id="GO:0046872">
    <property type="term" value="F:metal ion binding"/>
    <property type="evidence" value="ECO:0007669"/>
    <property type="project" value="UniProtKB-KW"/>
</dbReference>
<reference evidence="8" key="1">
    <citation type="submission" date="2023-01" db="EMBL/GenBank/DDBJ databases">
        <title>Biogeochemical cycle of methane in antarctic sediments.</title>
        <authorList>
            <person name="Roldan D.M."/>
            <person name="Menes R.J."/>
        </authorList>
    </citation>
    <scope>NUCLEOTIDE SEQUENCE [LARGE SCALE GENOMIC DNA]</scope>
    <source>
        <strain evidence="8">K-2018 MAG008</strain>
    </source>
</reference>
<keyword evidence="3" id="KW-0479">Metal-binding</keyword>
<dbReference type="NCBIfam" id="TIGR04167">
    <property type="entry name" value="rSAM_SeCys"/>
    <property type="match status" value="1"/>
</dbReference>
<feature type="domain" description="Arsenosugar biosynthesis radical SAM protein ArsS-like C-terminal" evidence="7">
    <location>
        <begin position="182"/>
        <end position="319"/>
    </location>
</feature>
<name>A0AA43Q5B9_9GAMM</name>
<dbReference type="Proteomes" id="UP001160519">
    <property type="component" value="Unassembled WGS sequence"/>
</dbReference>
<keyword evidence="4" id="KW-0408">Iron</keyword>
<dbReference type="SUPFAM" id="SSF102114">
    <property type="entry name" value="Radical SAM enzymes"/>
    <property type="match status" value="1"/>
</dbReference>
<dbReference type="InterPro" id="IPR013785">
    <property type="entry name" value="Aldolase_TIM"/>
</dbReference>
<dbReference type="Pfam" id="PF12345">
    <property type="entry name" value="DUF3641"/>
    <property type="match status" value="1"/>
</dbReference>
<keyword evidence="5" id="KW-0411">Iron-sulfur</keyword>
<dbReference type="EMBL" id="JAQSDF010000046">
    <property type="protein sequence ID" value="MDI1231861.1"/>
    <property type="molecule type" value="Genomic_DNA"/>
</dbReference>
<feature type="domain" description="Radical SAM core" evidence="6">
    <location>
        <begin position="26"/>
        <end position="164"/>
    </location>
</feature>
<dbReference type="SFLD" id="SFLDG01067">
    <property type="entry name" value="SPASM/twitch_domain_containing"/>
    <property type="match status" value="1"/>
</dbReference>
<keyword evidence="2" id="KW-0949">S-adenosyl-L-methionine</keyword>
<dbReference type="InterPro" id="IPR007197">
    <property type="entry name" value="rSAM"/>
</dbReference>
<dbReference type="InterPro" id="IPR058240">
    <property type="entry name" value="rSAM_sf"/>
</dbReference>
<protein>
    <submittedName>
        <fullName evidence="8">Arsenosugar biosynthesis radical SAM protein ArsS</fullName>
    </submittedName>
</protein>
<dbReference type="PANTHER" id="PTHR43728">
    <property type="entry name" value="SLR0304 PROTEIN"/>
    <property type="match status" value="1"/>
</dbReference>
<dbReference type="Pfam" id="PF04055">
    <property type="entry name" value="Radical_SAM"/>
    <property type="match status" value="1"/>
</dbReference>
<dbReference type="AlphaFoldDB" id="A0AA43Q5B9"/>
<evidence type="ECO:0000259" key="6">
    <source>
        <dbReference type="Pfam" id="PF04055"/>
    </source>
</evidence>
<gene>
    <name evidence="8" type="primary">arsS</name>
    <name evidence="8" type="ORF">PSU93_11990</name>
</gene>
<dbReference type="InterPro" id="IPR026351">
    <property type="entry name" value="rSAM_ArsS-like"/>
</dbReference>
<dbReference type="Gene3D" id="3.20.20.70">
    <property type="entry name" value="Aldolase class I"/>
    <property type="match status" value="1"/>
</dbReference>
<evidence type="ECO:0000256" key="4">
    <source>
        <dbReference type="ARBA" id="ARBA00023004"/>
    </source>
</evidence>
<dbReference type="SFLD" id="SFLDS00029">
    <property type="entry name" value="Radical_SAM"/>
    <property type="match status" value="1"/>
</dbReference>
<accession>A0AA43Q5B9</accession>
<evidence type="ECO:0000256" key="3">
    <source>
        <dbReference type="ARBA" id="ARBA00022723"/>
    </source>
</evidence>
<evidence type="ECO:0000256" key="2">
    <source>
        <dbReference type="ARBA" id="ARBA00022691"/>
    </source>
</evidence>
<dbReference type="GO" id="GO:0003824">
    <property type="term" value="F:catalytic activity"/>
    <property type="evidence" value="ECO:0007669"/>
    <property type="project" value="InterPro"/>
</dbReference>
<keyword evidence="9" id="KW-1185">Reference proteome</keyword>
<evidence type="ECO:0000256" key="5">
    <source>
        <dbReference type="ARBA" id="ARBA00023014"/>
    </source>
</evidence>
<comment type="cofactor">
    <cofactor evidence="1">
        <name>[4Fe-4S] cluster</name>
        <dbReference type="ChEBI" id="CHEBI:49883"/>
    </cofactor>
</comment>
<dbReference type="GO" id="GO:0051536">
    <property type="term" value="F:iron-sulfur cluster binding"/>
    <property type="evidence" value="ECO:0007669"/>
    <property type="project" value="UniProtKB-KW"/>
</dbReference>
<evidence type="ECO:0000313" key="8">
    <source>
        <dbReference type="EMBL" id="MDI1231861.1"/>
    </source>
</evidence>
<organism evidence="8 9">
    <name type="scientific">Candidatus Methylobacter titanis</name>
    <dbReference type="NCBI Taxonomy" id="3053457"/>
    <lineage>
        <taxon>Bacteria</taxon>
        <taxon>Pseudomonadati</taxon>
        <taxon>Pseudomonadota</taxon>
        <taxon>Gammaproteobacteria</taxon>
        <taxon>Methylococcales</taxon>
        <taxon>Methylococcaceae</taxon>
        <taxon>Methylobacter</taxon>
    </lineage>
</organism>
<evidence type="ECO:0000256" key="1">
    <source>
        <dbReference type="ARBA" id="ARBA00001966"/>
    </source>
</evidence>
<dbReference type="InterPro" id="IPR024521">
    <property type="entry name" value="ArsS-like_C"/>
</dbReference>
<dbReference type="PANTHER" id="PTHR43728:SF1">
    <property type="entry name" value="FE-S OXIDOREDUCTASE"/>
    <property type="match status" value="1"/>
</dbReference>
<evidence type="ECO:0000313" key="9">
    <source>
        <dbReference type="Proteomes" id="UP001160519"/>
    </source>
</evidence>
<comment type="caution">
    <text evidence="8">The sequence shown here is derived from an EMBL/GenBank/DDBJ whole genome shotgun (WGS) entry which is preliminary data.</text>
</comment>
<dbReference type="CDD" id="cd01335">
    <property type="entry name" value="Radical_SAM"/>
    <property type="match status" value="1"/>
</dbReference>